<reference evidence="1 2" key="1">
    <citation type="submission" date="2019-03" db="EMBL/GenBank/DDBJ databases">
        <title>Genomic Encyclopedia of Type Strains, Phase III (KMG-III): the genomes of soil and plant-associated and newly described type strains.</title>
        <authorList>
            <person name="Whitman W."/>
        </authorList>
    </citation>
    <scope>NUCLEOTIDE SEQUENCE [LARGE SCALE GENOMIC DNA]</scope>
    <source>
        <strain evidence="1 2">VKM Ac-2527</strain>
    </source>
</reference>
<accession>A0A4R6KP45</accession>
<dbReference type="EMBL" id="SNWQ01000001">
    <property type="protein sequence ID" value="TDO54402.1"/>
    <property type="molecule type" value="Genomic_DNA"/>
</dbReference>
<dbReference type="InterPro" id="IPR029062">
    <property type="entry name" value="Class_I_gatase-like"/>
</dbReference>
<dbReference type="CDD" id="cd03143">
    <property type="entry name" value="A4_beta-galactosidase_middle_domain"/>
    <property type="match status" value="1"/>
</dbReference>
<gene>
    <name evidence="1" type="ORF">EV643_101191</name>
</gene>
<dbReference type="Proteomes" id="UP000295388">
    <property type="component" value="Unassembled WGS sequence"/>
</dbReference>
<protein>
    <recommendedName>
        <fullName evidence="3">Alpha-L-rhamnosidase-like protein</fullName>
    </recommendedName>
</protein>
<evidence type="ECO:0008006" key="3">
    <source>
        <dbReference type="Google" id="ProtNLM"/>
    </source>
</evidence>
<dbReference type="AlphaFoldDB" id="A0A4R6KP45"/>
<dbReference type="Gene3D" id="2.60.120.260">
    <property type="entry name" value="Galactose-binding domain-like"/>
    <property type="match status" value="2"/>
</dbReference>
<dbReference type="PANTHER" id="PTHR36848:SF2">
    <property type="entry name" value="SECRETED PROTEIN"/>
    <property type="match status" value="1"/>
</dbReference>
<dbReference type="InterPro" id="IPR008979">
    <property type="entry name" value="Galactose-bd-like_sf"/>
</dbReference>
<dbReference type="PANTHER" id="PTHR36848">
    <property type="entry name" value="DNA-BINDING PROTEIN (PUTATIVE SECRETED PROTEIN)-RELATED"/>
    <property type="match status" value="1"/>
</dbReference>
<evidence type="ECO:0000313" key="1">
    <source>
        <dbReference type="EMBL" id="TDO54402.1"/>
    </source>
</evidence>
<keyword evidence="2" id="KW-1185">Reference proteome</keyword>
<comment type="caution">
    <text evidence="1">The sequence shown here is derived from an EMBL/GenBank/DDBJ whole genome shotgun (WGS) entry which is preliminary data.</text>
</comment>
<dbReference type="OrthoDB" id="9761519at2"/>
<dbReference type="InterPro" id="IPR053161">
    <property type="entry name" value="Ulvan_degrading_GH"/>
</dbReference>
<dbReference type="Gene3D" id="3.40.50.880">
    <property type="match status" value="1"/>
</dbReference>
<sequence>MSLPDRLAEVLTDPPRSFSPVPIWWWSGEPLDRVRLRWQLERFVAGGVYQLVVLNLAPAGSDHGCDADDPPFLSEAWWEIFLGVCADAEDLGVSLWFYDQLGFSGADLQARLVARHPSYAGRRLQRVCAVGVGRLVVDCPAGGRAISAVLQASDGGSGQPVVVGGGLVECEAEVESRLSLFYETDHGFDYLSREACTALLDQVHGEFARRLGDKLGTVVVGSFQDELPSMPTWSEGFADEFLRRYGYDLRDRLDALWDSPKPDAHRVRRDYHALRAALAEEAFFKPLYEWHERYGLVVGCDQQDPARAGQPVEGVELYADYARTHRWFSAPGSDHHGDARIHSSLAHLYQRPRTWIEAFHSTGWGGTLEETFDWLLPWLRTGATLYNPHAVYYTTRAGWWEWAPPSTDWRQPYWRHHKQFADTVARLCATLSLGRHVCEVAVLFPNATAQADLTMDGPGVDAVRAQRVYRELVGDATWFAPRLGVLDRARWDADVIDDDSLASAKVEDGVVPRLSVAGERYAAVVLPAATVLEEGVAGRLEEFAAAGGLVVAVGTLPSGGELFGGARLAATAEEVPEALAGVPRRVEAEVPTLAREVDDALVVFVTATEWSATRVGDGRSVGRGISHDWATVGYDFDPGRYLTEVTLRVRDAPGLPVLCSPFDGRTKPLVCKVVGDITEVTVPLDQGPAALVVFASGNEAGGSADARDWVSEELAGEWDATLIPTLDNTWGDFAWPAGQAGDEVVVERWGLLHRVEGEAEWRPAHAMHGPHGLIDGVPVEYSERLGIRKDHIHRHALGPKGHVPEEFLDFGVVRAGETVGFRAAFMLDEPLDATIVVGAAAAKEVLIDSVPVAVDDAGGQFGTAVLGLAAGDHLVELRLTPEVELPLRANLAFVRDVAAYRRPEWIALAEPPSGGTAIRYSTTVVPGDTTEVTLTASGSARLLVNGVEVGRQGGFLPYERPTPRVRRYDLAAALRSGEALNVVSVEVTQPSPIMVDGLVVSDHDWVAEVGGARADVVRRREVHRSLADLYLHRRPHPLPAAAWLDGTDTSVVEAITFAVPREEPSRVEQFRFELPPGAVRLELDVVGEATVSIDGTKVAAGSGRLAAEVPAGSRVGVVEVRTRPGFEGGAALAGPIRAVVGAGRIGLGDWQEQGLAGYSGGVRYRRRITVADADQVRLDLGRVRGTAEVFVDGRSAGVRFCAPYVFELTELVGGEHTLDIEVFGTVAPYLDAVSPTHFVFEGQRVSGLFGPVRLLWS</sequence>
<dbReference type="RefSeq" id="WP_133797996.1">
    <property type="nucleotide sequence ID" value="NZ_SNWQ01000001.1"/>
</dbReference>
<name>A0A4R6KP45_9ACTN</name>
<dbReference type="SUPFAM" id="SSF49785">
    <property type="entry name" value="Galactose-binding domain-like"/>
    <property type="match status" value="1"/>
</dbReference>
<organism evidence="1 2">
    <name type="scientific">Kribbella caucasensis</name>
    <dbReference type="NCBI Taxonomy" id="2512215"/>
    <lineage>
        <taxon>Bacteria</taxon>
        <taxon>Bacillati</taxon>
        <taxon>Actinomycetota</taxon>
        <taxon>Actinomycetes</taxon>
        <taxon>Propionibacteriales</taxon>
        <taxon>Kribbellaceae</taxon>
        <taxon>Kribbella</taxon>
    </lineage>
</organism>
<evidence type="ECO:0000313" key="2">
    <source>
        <dbReference type="Proteomes" id="UP000295388"/>
    </source>
</evidence>
<proteinExistence type="predicted"/>